<evidence type="ECO:0000313" key="2">
    <source>
        <dbReference type="EMBL" id="BCN32855.1"/>
    </source>
</evidence>
<dbReference type="InterPro" id="IPR041414">
    <property type="entry name" value="Raco-like_middle"/>
</dbReference>
<dbReference type="PANTHER" id="PTHR42895">
    <property type="entry name" value="IRON-SULFUR CLUSTER-BINDING PROTEIN-RELATED"/>
    <property type="match status" value="1"/>
</dbReference>
<dbReference type="PANTHER" id="PTHR42895:SF2">
    <property type="entry name" value="IRON-SULFUR CLUSTER PROTEIN"/>
    <property type="match status" value="1"/>
</dbReference>
<dbReference type="Gene3D" id="3.10.20.30">
    <property type="match status" value="1"/>
</dbReference>
<sequence>MKITFIPENKLIIANEQETILQVARRVNIPIEATCSGQGTCGKCKVKILSGRASSLSKAEKELLTQEEYGNGTRLACKVYAKDDFIIERINNKNVNVRKAVTTVLPEDFNLMPRYHQIKNTIAKYDNAKQIEQSKEETQEKVDETCHYGIAFDIGTTSVVGLLWNLDTGEQRGIKSKVNPQRIYGADVISRIQYSTQSIENQKELQQLIVYCCEAIILELIQIESIHLSKVCDVVVVGNTTMSHLFLGESVEGLARAPFQSSYQGMVHMQAYEIFKSMDKDARLIVLPNIAGHVGSDITAGLLASDIWSRKGNIIFIDIGTNGEIVFKNENKVYACSTAAGPAFEGASIHEGMRAEEGAIEGVKIEGSRITLEVIGGKEPIGICGSGLIDAIAELLRIGVLDDTGRILEKETLKLIGVKEDIIDHIIETDKGNHFILYQNDQRNIVLTQKDVREVQLAKAAIYAGIVTMLKKASLEPKNITELIVAGAFGNYIKKENAVRIGLLPEIPINDIKLEGNTASLGASMVLLSKKYEDELESHINHIEHIDLAMDADFMEFYIEAMNF</sequence>
<evidence type="ECO:0000259" key="1">
    <source>
        <dbReference type="PROSITE" id="PS51085"/>
    </source>
</evidence>
<dbReference type="Proteomes" id="UP000595897">
    <property type="component" value="Chromosome"/>
</dbReference>
<evidence type="ECO:0000313" key="3">
    <source>
        <dbReference type="Proteomes" id="UP000595897"/>
    </source>
</evidence>
<dbReference type="Gene3D" id="3.30.420.480">
    <property type="entry name" value="Domain of unknown function (DUF4445)"/>
    <property type="match status" value="1"/>
</dbReference>
<feature type="domain" description="2Fe-2S ferredoxin-type" evidence="1">
    <location>
        <begin position="1"/>
        <end position="93"/>
    </location>
</feature>
<dbReference type="SUPFAM" id="SSF54292">
    <property type="entry name" value="2Fe-2S ferredoxin-like"/>
    <property type="match status" value="1"/>
</dbReference>
<proteinExistence type="predicted"/>
<dbReference type="PROSITE" id="PS51085">
    <property type="entry name" value="2FE2S_FER_2"/>
    <property type="match status" value="1"/>
</dbReference>
<dbReference type="Pfam" id="PF17651">
    <property type="entry name" value="Raco_middle"/>
    <property type="match status" value="1"/>
</dbReference>
<dbReference type="Pfam" id="PF00111">
    <property type="entry name" value="Fer2"/>
    <property type="match status" value="1"/>
</dbReference>
<dbReference type="GO" id="GO:0051536">
    <property type="term" value="F:iron-sulfur cluster binding"/>
    <property type="evidence" value="ECO:0007669"/>
    <property type="project" value="InterPro"/>
</dbReference>
<name>A0A7R7EQF4_9FIRM</name>
<dbReference type="InterPro" id="IPR036010">
    <property type="entry name" value="2Fe-2S_ferredoxin-like_sf"/>
</dbReference>
<accession>A0A7R7EQF4</accession>
<dbReference type="InterPro" id="IPR042259">
    <property type="entry name" value="Raco-like_middle_sf"/>
</dbReference>
<dbReference type="CDD" id="cd00207">
    <property type="entry name" value="fer2"/>
    <property type="match status" value="1"/>
</dbReference>
<dbReference type="AlphaFoldDB" id="A0A7R7EQF4"/>
<gene>
    <name evidence="2" type="ORF">bsdtb5_41500</name>
</gene>
<protein>
    <recommendedName>
        <fullName evidence="1">2Fe-2S ferredoxin-type domain-containing protein</fullName>
    </recommendedName>
</protein>
<dbReference type="RefSeq" id="WP_271713862.1">
    <property type="nucleotide sequence ID" value="NZ_AP024169.1"/>
</dbReference>
<dbReference type="InterPro" id="IPR052911">
    <property type="entry name" value="Corrinoid_activation_enz"/>
</dbReference>
<keyword evidence="3" id="KW-1185">Reference proteome</keyword>
<organism evidence="2 3">
    <name type="scientific">Anaeromicropila herbilytica</name>
    <dbReference type="NCBI Taxonomy" id="2785025"/>
    <lineage>
        <taxon>Bacteria</taxon>
        <taxon>Bacillati</taxon>
        <taxon>Bacillota</taxon>
        <taxon>Clostridia</taxon>
        <taxon>Lachnospirales</taxon>
        <taxon>Lachnospiraceae</taxon>
        <taxon>Anaeromicropila</taxon>
    </lineage>
</organism>
<reference evidence="2 3" key="1">
    <citation type="submission" date="2020-11" db="EMBL/GenBank/DDBJ databases">
        <title>Draft genome sequencing of a Lachnospiraceae strain isolated from anoxic soil subjected to BSD treatment.</title>
        <authorList>
            <person name="Uek A."/>
            <person name="Tonouchi A."/>
        </authorList>
    </citation>
    <scope>NUCLEOTIDE SEQUENCE [LARGE SCALE GENOMIC DNA]</scope>
    <source>
        <strain evidence="2 3">TB5</strain>
    </source>
</reference>
<dbReference type="Pfam" id="PF14574">
    <property type="entry name" value="RACo_C_ter"/>
    <property type="match status" value="1"/>
</dbReference>
<dbReference type="KEGG" id="ahb:bsdtb5_41500"/>
<dbReference type="InterPro" id="IPR027980">
    <property type="entry name" value="RACo_C"/>
</dbReference>
<dbReference type="InterPro" id="IPR001041">
    <property type="entry name" value="2Fe-2S_ferredoxin-type"/>
</dbReference>
<dbReference type="EMBL" id="AP024169">
    <property type="protein sequence ID" value="BCN32855.1"/>
    <property type="molecule type" value="Genomic_DNA"/>
</dbReference>
<dbReference type="InterPro" id="IPR012675">
    <property type="entry name" value="Beta-grasp_dom_sf"/>
</dbReference>